<sequence length="450" mass="50281">MDSKSRRQRYTRQWKCARRSLAERIVGEQLQCNPITFQHGQDPINIMERNDHDADMQSAFECVENEGSEQNCSPGHEGVEYGVIEGNYSSGQKSGIDALYDHFMAFSVALSLLLSPSLAVVHNKYSTELMTYFVAKTKDLYGEQFMVYNIHSMIHLPAEAIHFGSLDACSAFPFENFLGKLKRLVRSGKQPLVQVAKRLMEISVSPQTQFVVAAKCKLSRPNNGFILGEGKCCEAIEERVESDESGSPVVLCKVFEKCEPLFMDPCDSRMEKKTLAVLEFADDNSIEIVPTTWLEEATEDILAMQRTILAALAPSNMADEDILDGPCQTLEDFAQLDKMLEKGDKRTKMLNYLRSLGGADEGAAVRKMMRKVASTEVLSAYSLKGRKGKLAFQSLRICNIIIKATQKNFKTLKVIDVGDLIGLVKFAPHRNLKWSQNWTSKTTGDVTGPS</sequence>
<dbReference type="PANTHER" id="PTHR34153:SF2">
    <property type="entry name" value="SI:CH211-262H13.3-RELATED"/>
    <property type="match status" value="1"/>
</dbReference>
<gene>
    <name evidence="2" type="ORF">E1301_Tti019761</name>
</gene>
<name>A0A5A9PJZ9_9TELE</name>
<keyword evidence="3" id="KW-1185">Reference proteome</keyword>
<dbReference type="Pfam" id="PF16064">
    <property type="entry name" value="DUF4806"/>
    <property type="match status" value="1"/>
</dbReference>
<dbReference type="AlphaFoldDB" id="A0A5A9PJZ9"/>
<organism evidence="2 3">
    <name type="scientific">Triplophysa tibetana</name>
    <dbReference type="NCBI Taxonomy" id="1572043"/>
    <lineage>
        <taxon>Eukaryota</taxon>
        <taxon>Metazoa</taxon>
        <taxon>Chordata</taxon>
        <taxon>Craniata</taxon>
        <taxon>Vertebrata</taxon>
        <taxon>Euteleostomi</taxon>
        <taxon>Actinopterygii</taxon>
        <taxon>Neopterygii</taxon>
        <taxon>Teleostei</taxon>
        <taxon>Ostariophysi</taxon>
        <taxon>Cypriniformes</taxon>
        <taxon>Nemacheilidae</taxon>
        <taxon>Triplophysa</taxon>
    </lineage>
</organism>
<comment type="caution">
    <text evidence="2">The sequence shown here is derived from an EMBL/GenBank/DDBJ whole genome shotgun (WGS) entry which is preliminary data.</text>
</comment>
<proteinExistence type="predicted"/>
<reference evidence="2 3" key="1">
    <citation type="journal article" date="2019" name="Mol. Ecol. Resour.">
        <title>Chromosome-level genome assembly of Triplophysa tibetana, a fish adapted to the harsh high-altitude environment of the Tibetan Plateau.</title>
        <authorList>
            <person name="Yang X."/>
            <person name="Liu H."/>
            <person name="Ma Z."/>
            <person name="Zou Y."/>
            <person name="Zou M."/>
            <person name="Mao Y."/>
            <person name="Li X."/>
            <person name="Wang H."/>
            <person name="Chen T."/>
            <person name="Wang W."/>
            <person name="Yang R."/>
        </authorList>
    </citation>
    <scope>NUCLEOTIDE SEQUENCE [LARGE SCALE GENOMIC DNA]</scope>
    <source>
        <strain evidence="2">TTIB1903HZAU</strain>
        <tissue evidence="2">Muscle</tissue>
    </source>
</reference>
<dbReference type="PANTHER" id="PTHR34153">
    <property type="entry name" value="SI:CH211-262H13.3-RELATED-RELATED"/>
    <property type="match status" value="1"/>
</dbReference>
<evidence type="ECO:0000313" key="3">
    <source>
        <dbReference type="Proteomes" id="UP000324632"/>
    </source>
</evidence>
<accession>A0A5A9PJZ9</accession>
<dbReference type="Proteomes" id="UP000324632">
    <property type="component" value="Chromosome 5"/>
</dbReference>
<dbReference type="InterPro" id="IPR032071">
    <property type="entry name" value="DUF4806"/>
</dbReference>
<feature type="domain" description="DUF4806" evidence="1">
    <location>
        <begin position="324"/>
        <end position="398"/>
    </location>
</feature>
<dbReference type="EMBL" id="SOYY01000005">
    <property type="protein sequence ID" value="KAA0721339.1"/>
    <property type="molecule type" value="Genomic_DNA"/>
</dbReference>
<evidence type="ECO:0000313" key="2">
    <source>
        <dbReference type="EMBL" id="KAA0721339.1"/>
    </source>
</evidence>
<evidence type="ECO:0000259" key="1">
    <source>
        <dbReference type="Pfam" id="PF16064"/>
    </source>
</evidence>
<protein>
    <recommendedName>
        <fullName evidence="1">DUF4806 domain-containing protein</fullName>
    </recommendedName>
</protein>